<protein>
    <submittedName>
        <fullName evidence="2">Uncharacterized protein</fullName>
    </submittedName>
</protein>
<dbReference type="EMBL" id="KN840716">
    <property type="protein sequence ID" value="KIP01978.1"/>
    <property type="molecule type" value="Genomic_DNA"/>
</dbReference>
<evidence type="ECO:0000256" key="1">
    <source>
        <dbReference type="SAM" id="MobiDB-lite"/>
    </source>
</evidence>
<accession>A0A0C3PAV4</accession>
<sequence length="170" mass="19428">MFHHSGDQQLLETQRSGSQLWRRTWTPENSDMTDRETEYADSESDDGAHSSDSEYVDSEYGDVRGEAQLRGLPTGKQAPAGPTTFVLRQKVWVSVKGVWYIGQVRQIVIDRSSMSVRLCPMYEVHFRYRKSHANMKTVADPLKGNIKPDTPQFRAYLVSERCPVGSNWDI</sequence>
<dbReference type="HOGENOM" id="CLU_1670005_0_0_1"/>
<dbReference type="AlphaFoldDB" id="A0A0C3PAV4"/>
<gene>
    <name evidence="2" type="ORF">PHLGIDRAFT_130979</name>
</gene>
<proteinExistence type="predicted"/>
<name>A0A0C3PAV4_PHLG1</name>
<feature type="region of interest" description="Disordered" evidence="1">
    <location>
        <begin position="1"/>
        <end position="57"/>
    </location>
</feature>
<dbReference type="Proteomes" id="UP000053257">
    <property type="component" value="Unassembled WGS sequence"/>
</dbReference>
<feature type="compositionally biased region" description="Polar residues" evidence="1">
    <location>
        <begin position="7"/>
        <end position="30"/>
    </location>
</feature>
<evidence type="ECO:0000313" key="2">
    <source>
        <dbReference type="EMBL" id="KIP01978.1"/>
    </source>
</evidence>
<organism evidence="2 3">
    <name type="scientific">Phlebiopsis gigantea (strain 11061_1 CR5-6)</name>
    <name type="common">White-rot fungus</name>
    <name type="synonym">Peniophora gigantea</name>
    <dbReference type="NCBI Taxonomy" id="745531"/>
    <lineage>
        <taxon>Eukaryota</taxon>
        <taxon>Fungi</taxon>
        <taxon>Dikarya</taxon>
        <taxon>Basidiomycota</taxon>
        <taxon>Agaricomycotina</taxon>
        <taxon>Agaricomycetes</taxon>
        <taxon>Polyporales</taxon>
        <taxon>Phanerochaetaceae</taxon>
        <taxon>Phlebiopsis</taxon>
    </lineage>
</organism>
<keyword evidence="3" id="KW-1185">Reference proteome</keyword>
<evidence type="ECO:0000313" key="3">
    <source>
        <dbReference type="Proteomes" id="UP000053257"/>
    </source>
</evidence>
<reference evidence="2 3" key="1">
    <citation type="journal article" date="2014" name="PLoS Genet.">
        <title>Analysis of the Phlebiopsis gigantea genome, transcriptome and secretome provides insight into its pioneer colonization strategies of wood.</title>
        <authorList>
            <person name="Hori C."/>
            <person name="Ishida T."/>
            <person name="Igarashi K."/>
            <person name="Samejima M."/>
            <person name="Suzuki H."/>
            <person name="Master E."/>
            <person name="Ferreira P."/>
            <person name="Ruiz-Duenas F.J."/>
            <person name="Held B."/>
            <person name="Canessa P."/>
            <person name="Larrondo L.F."/>
            <person name="Schmoll M."/>
            <person name="Druzhinina I.S."/>
            <person name="Kubicek C.P."/>
            <person name="Gaskell J.A."/>
            <person name="Kersten P."/>
            <person name="St John F."/>
            <person name="Glasner J."/>
            <person name="Sabat G."/>
            <person name="Splinter BonDurant S."/>
            <person name="Syed K."/>
            <person name="Yadav J."/>
            <person name="Mgbeahuruike A.C."/>
            <person name="Kovalchuk A."/>
            <person name="Asiegbu F.O."/>
            <person name="Lackner G."/>
            <person name="Hoffmeister D."/>
            <person name="Rencoret J."/>
            <person name="Gutierrez A."/>
            <person name="Sun H."/>
            <person name="Lindquist E."/>
            <person name="Barry K."/>
            <person name="Riley R."/>
            <person name="Grigoriev I.V."/>
            <person name="Henrissat B."/>
            <person name="Kues U."/>
            <person name="Berka R.M."/>
            <person name="Martinez A.T."/>
            <person name="Covert S.F."/>
            <person name="Blanchette R.A."/>
            <person name="Cullen D."/>
        </authorList>
    </citation>
    <scope>NUCLEOTIDE SEQUENCE [LARGE SCALE GENOMIC DNA]</scope>
    <source>
        <strain evidence="2 3">11061_1 CR5-6</strain>
    </source>
</reference>